<dbReference type="EMBL" id="BART01025068">
    <property type="protein sequence ID" value="GAG96341.1"/>
    <property type="molecule type" value="Genomic_DNA"/>
</dbReference>
<dbReference type="GO" id="GO:0005975">
    <property type="term" value="P:carbohydrate metabolic process"/>
    <property type="evidence" value="ECO:0007669"/>
    <property type="project" value="InterPro"/>
</dbReference>
<dbReference type="PANTHER" id="PTHR42899:SF1">
    <property type="entry name" value="SPERMATOGENESIS-ASSOCIATED PROTEIN 20"/>
    <property type="match status" value="1"/>
</dbReference>
<dbReference type="Gene3D" id="1.50.10.10">
    <property type="match status" value="1"/>
</dbReference>
<dbReference type="AlphaFoldDB" id="X1DIV2"/>
<dbReference type="InterPro" id="IPR012341">
    <property type="entry name" value="6hp_glycosidase-like_sf"/>
</dbReference>
<dbReference type="InterPro" id="IPR024705">
    <property type="entry name" value="Ssp411"/>
</dbReference>
<dbReference type="PANTHER" id="PTHR42899">
    <property type="entry name" value="SPERMATOGENESIS-ASSOCIATED PROTEIN 20"/>
    <property type="match status" value="1"/>
</dbReference>
<sequence>EAIELALLAFYLHGDLKIKEILTCTLDRMSEGGLFDREEGGFFRYAQKQDWTAPHYEKMLADNAWLLQNYLHAYLITGKERYQNTAQSILAYFDAYLYDRDQGVFFGSQRADEQYYQLRGQERRFISAPSCGKIIYTDWNALTVSSYLKASAVLHEQTYSDRARRALNFLRRHCVSEDEDMGMLHSSHHNTSSVSWRLLGDQVHMARALLDGYQFFGDEDYLTHASLLAKCLCSHFYDETGGFWDRYEDDSPKGRLGERIKPILYNALAAEFF</sequence>
<reference evidence="1" key="1">
    <citation type="journal article" date="2014" name="Front. Microbiol.">
        <title>High frequency of phylogenetically diverse reductive dehalogenase-homologous genes in deep subseafloor sedimentary metagenomes.</title>
        <authorList>
            <person name="Kawai M."/>
            <person name="Futagami T."/>
            <person name="Toyoda A."/>
            <person name="Takaki Y."/>
            <person name="Nishi S."/>
            <person name="Hori S."/>
            <person name="Arai W."/>
            <person name="Tsubouchi T."/>
            <person name="Morono Y."/>
            <person name="Uchiyama I."/>
            <person name="Ito T."/>
            <person name="Fujiyama A."/>
            <person name="Inagaki F."/>
            <person name="Takami H."/>
        </authorList>
    </citation>
    <scope>NUCLEOTIDE SEQUENCE</scope>
    <source>
        <strain evidence="1">Expedition CK06-06</strain>
    </source>
</reference>
<dbReference type="Gene3D" id="1.50.10.20">
    <property type="match status" value="1"/>
</dbReference>
<dbReference type="InterPro" id="IPR008928">
    <property type="entry name" value="6-hairpin_glycosidase_sf"/>
</dbReference>
<accession>X1DIV2</accession>
<protein>
    <submittedName>
        <fullName evidence="1">Uncharacterized protein</fullName>
    </submittedName>
</protein>
<gene>
    <name evidence="1" type="ORF">S01H4_45085</name>
</gene>
<organism evidence="1">
    <name type="scientific">marine sediment metagenome</name>
    <dbReference type="NCBI Taxonomy" id="412755"/>
    <lineage>
        <taxon>unclassified sequences</taxon>
        <taxon>metagenomes</taxon>
        <taxon>ecological metagenomes</taxon>
    </lineage>
</organism>
<name>X1DIV2_9ZZZZ</name>
<comment type="caution">
    <text evidence="1">The sequence shown here is derived from an EMBL/GenBank/DDBJ whole genome shotgun (WGS) entry which is preliminary data.</text>
</comment>
<feature type="non-terminal residue" evidence="1">
    <location>
        <position position="1"/>
    </location>
</feature>
<dbReference type="SUPFAM" id="SSF48208">
    <property type="entry name" value="Six-hairpin glycosidases"/>
    <property type="match status" value="1"/>
</dbReference>
<proteinExistence type="predicted"/>
<evidence type="ECO:0000313" key="1">
    <source>
        <dbReference type="EMBL" id="GAG96341.1"/>
    </source>
</evidence>